<organism evidence="2">
    <name type="scientific">marine metagenome</name>
    <dbReference type="NCBI Taxonomy" id="408172"/>
    <lineage>
        <taxon>unclassified sequences</taxon>
        <taxon>metagenomes</taxon>
        <taxon>ecological metagenomes</taxon>
    </lineage>
</organism>
<dbReference type="AlphaFoldDB" id="A0A382AC03"/>
<dbReference type="PRINTS" id="PR00960">
    <property type="entry name" value="LMBPPROTEIN"/>
</dbReference>
<reference evidence="2" key="1">
    <citation type="submission" date="2018-05" db="EMBL/GenBank/DDBJ databases">
        <authorList>
            <person name="Lanie J.A."/>
            <person name="Ng W.-L."/>
            <person name="Kazmierczak K.M."/>
            <person name="Andrzejewski T.M."/>
            <person name="Davidsen T.M."/>
            <person name="Wayne K.J."/>
            <person name="Tettelin H."/>
            <person name="Glass J.I."/>
            <person name="Rusch D."/>
            <person name="Podicherti R."/>
            <person name="Tsui H.-C.T."/>
            <person name="Winkler M.E."/>
        </authorList>
    </citation>
    <scope>NUCLEOTIDE SEQUENCE</scope>
</reference>
<dbReference type="InterPro" id="IPR001174">
    <property type="entry name" value="HddA/FKP"/>
</dbReference>
<accession>A0A382AC03</accession>
<feature type="non-terminal residue" evidence="2">
    <location>
        <position position="114"/>
    </location>
</feature>
<proteinExistence type="predicted"/>
<dbReference type="EMBL" id="UINC01024721">
    <property type="protein sequence ID" value="SVA98929.1"/>
    <property type="molecule type" value="Genomic_DNA"/>
</dbReference>
<sequence length="114" mass="12844">MIITQTPYRISLFGGGTDYPDWYLRNGGQVLSTTIDKYVYISCRYLPPFFEHKLRLVYSEVETCNHADELKHPAAREVLKHLGFVNGLEIHYDGDLPSRSGMGSSSAFTAGLIK</sequence>
<evidence type="ECO:0000259" key="1">
    <source>
        <dbReference type="Pfam" id="PF00288"/>
    </source>
</evidence>
<feature type="domain" description="GHMP kinase N-terminal" evidence="1">
    <location>
        <begin position="74"/>
        <end position="113"/>
    </location>
</feature>
<dbReference type="GO" id="GO:0005524">
    <property type="term" value="F:ATP binding"/>
    <property type="evidence" value="ECO:0007669"/>
    <property type="project" value="InterPro"/>
</dbReference>
<dbReference type="InterPro" id="IPR020568">
    <property type="entry name" value="Ribosomal_Su5_D2-typ_SF"/>
</dbReference>
<dbReference type="SUPFAM" id="SSF54211">
    <property type="entry name" value="Ribosomal protein S5 domain 2-like"/>
    <property type="match status" value="1"/>
</dbReference>
<dbReference type="Pfam" id="PF00288">
    <property type="entry name" value="GHMP_kinases_N"/>
    <property type="match status" value="1"/>
</dbReference>
<dbReference type="GO" id="GO:0016301">
    <property type="term" value="F:kinase activity"/>
    <property type="evidence" value="ECO:0007669"/>
    <property type="project" value="InterPro"/>
</dbReference>
<name>A0A382AC03_9ZZZZ</name>
<gene>
    <name evidence="2" type="ORF">METZ01_LOCUS151783</name>
</gene>
<evidence type="ECO:0000313" key="2">
    <source>
        <dbReference type="EMBL" id="SVA98929.1"/>
    </source>
</evidence>
<dbReference type="Gene3D" id="3.30.230.120">
    <property type="match status" value="1"/>
</dbReference>
<dbReference type="InterPro" id="IPR006204">
    <property type="entry name" value="GHMP_kinase_N_dom"/>
</dbReference>
<protein>
    <recommendedName>
        <fullName evidence="1">GHMP kinase N-terminal domain-containing protein</fullName>
    </recommendedName>
</protein>